<feature type="compositionally biased region" description="Basic and acidic residues" evidence="1">
    <location>
        <begin position="12"/>
        <end position="21"/>
    </location>
</feature>
<dbReference type="AlphaFoldDB" id="A0A5C3PIU2"/>
<dbReference type="Gene3D" id="3.40.50.300">
    <property type="entry name" value="P-loop containing nucleotide triphosphate hydrolases"/>
    <property type="match status" value="1"/>
</dbReference>
<dbReference type="InParanoid" id="A0A5C3PIU2"/>
<dbReference type="CDD" id="cd19481">
    <property type="entry name" value="RecA-like_protease"/>
    <property type="match status" value="1"/>
</dbReference>
<name>A0A5C3PIU2_9APHY</name>
<feature type="region of interest" description="Disordered" evidence="1">
    <location>
        <begin position="55"/>
        <end position="77"/>
    </location>
</feature>
<dbReference type="GO" id="GO:0016887">
    <property type="term" value="F:ATP hydrolysis activity"/>
    <property type="evidence" value="ECO:0007669"/>
    <property type="project" value="InterPro"/>
</dbReference>
<sequence>MRRFLSRRSTGRRSEDAHMSEKTPAWQPQGGASAFMPPGRIAPQVFNRRGQLVVHEDGPEDDDNSTAALVAPSAPPPPPNLKVKRVDYFYSSWSKAWKYRNTSSKVKADVLQTIGNGDTNGVDPWQTYCFVVVRKLPQPVDGEQGEPTFQVVVKSPYLLIALKDVIQKVQGISWTAEPLELDPYLLLAFLPQFDRYIEDLRAKRDLTTEESHVIQSVTVLVDYLRKDYSATLSKVANLTAHGEITFDTLFAVFVPRTTVITECPITGEPRAFQLVSATKIQTLSGGVYDLICESIDAVDETDPSGSMGAYGAGTFNPAQAVYAPSPYMPPPPPLPGAMDAGIKQASGKTYGRVQSRMFLAHFKGTVKINSLDVYPIDYHTNAGQLEMSLVARGKKWVSLRGVHHMQYAGQATFTIAAVGGCKRSINYNSRVMIDRGSFRRLNPNYEMPVVKSDMPSFYPSGPDQYGNYPPSPPPVPYNPNSAVPTFQARSRLPRQSAELTEDELMLTSPIIYGFSLSDKTWLEFNIELVQPITWNVEAFGNLVLPEEHKVLMQTLVEAHDSETGFDDFIEGKGHGLVINLFGPPGVGKTLSAEATSEHVKRPLYVVGGGDLGTSASDLDAALNRVFDIATSWKAIVLIDEADVFLEQRSLHDMERNAMVAVFLRHVEYYRGILFLTTNRVQAFDEAFLSRIHVALHFHELTQDARRQVWTAFLKKVGVEASVFGPHLIEKLAEREVNGRQIKNAVRTASSLAMSRGVPLSYKHLADTMDAMQEFTAEFAAIGRK</sequence>
<dbReference type="Proteomes" id="UP000308197">
    <property type="component" value="Unassembled WGS sequence"/>
</dbReference>
<feature type="compositionally biased region" description="Basic residues" evidence="1">
    <location>
        <begin position="1"/>
        <end position="11"/>
    </location>
</feature>
<gene>
    <name evidence="3" type="ORF">K466DRAFT_38755</name>
</gene>
<dbReference type="InterPro" id="IPR027417">
    <property type="entry name" value="P-loop_NTPase"/>
</dbReference>
<keyword evidence="4" id="KW-1185">Reference proteome</keyword>
<dbReference type="InterPro" id="IPR003593">
    <property type="entry name" value="AAA+_ATPase"/>
</dbReference>
<dbReference type="EMBL" id="ML211083">
    <property type="protein sequence ID" value="TFK89232.1"/>
    <property type="molecule type" value="Genomic_DNA"/>
</dbReference>
<dbReference type="InterPro" id="IPR003959">
    <property type="entry name" value="ATPase_AAA_core"/>
</dbReference>
<feature type="domain" description="AAA+ ATPase" evidence="2">
    <location>
        <begin position="574"/>
        <end position="703"/>
    </location>
</feature>
<dbReference type="PANTHER" id="PTHR46411:SF3">
    <property type="entry name" value="AAA+ ATPASE DOMAIN-CONTAINING PROTEIN"/>
    <property type="match status" value="1"/>
</dbReference>
<reference evidence="3 4" key="1">
    <citation type="journal article" date="2019" name="Nat. Ecol. Evol.">
        <title>Megaphylogeny resolves global patterns of mushroom evolution.</title>
        <authorList>
            <person name="Varga T."/>
            <person name="Krizsan K."/>
            <person name="Foldi C."/>
            <person name="Dima B."/>
            <person name="Sanchez-Garcia M."/>
            <person name="Sanchez-Ramirez S."/>
            <person name="Szollosi G.J."/>
            <person name="Szarkandi J.G."/>
            <person name="Papp V."/>
            <person name="Albert L."/>
            <person name="Andreopoulos W."/>
            <person name="Angelini C."/>
            <person name="Antonin V."/>
            <person name="Barry K.W."/>
            <person name="Bougher N.L."/>
            <person name="Buchanan P."/>
            <person name="Buyck B."/>
            <person name="Bense V."/>
            <person name="Catcheside P."/>
            <person name="Chovatia M."/>
            <person name="Cooper J."/>
            <person name="Damon W."/>
            <person name="Desjardin D."/>
            <person name="Finy P."/>
            <person name="Geml J."/>
            <person name="Haridas S."/>
            <person name="Hughes K."/>
            <person name="Justo A."/>
            <person name="Karasinski D."/>
            <person name="Kautmanova I."/>
            <person name="Kiss B."/>
            <person name="Kocsube S."/>
            <person name="Kotiranta H."/>
            <person name="LaButti K.M."/>
            <person name="Lechner B.E."/>
            <person name="Liimatainen K."/>
            <person name="Lipzen A."/>
            <person name="Lukacs Z."/>
            <person name="Mihaltcheva S."/>
            <person name="Morgado L.N."/>
            <person name="Niskanen T."/>
            <person name="Noordeloos M.E."/>
            <person name="Ohm R.A."/>
            <person name="Ortiz-Santana B."/>
            <person name="Ovrebo C."/>
            <person name="Racz N."/>
            <person name="Riley R."/>
            <person name="Savchenko A."/>
            <person name="Shiryaev A."/>
            <person name="Soop K."/>
            <person name="Spirin V."/>
            <person name="Szebenyi C."/>
            <person name="Tomsovsky M."/>
            <person name="Tulloss R.E."/>
            <person name="Uehling J."/>
            <person name="Grigoriev I.V."/>
            <person name="Vagvolgyi C."/>
            <person name="Papp T."/>
            <person name="Martin F.M."/>
            <person name="Miettinen O."/>
            <person name="Hibbett D.S."/>
            <person name="Nagy L.G."/>
        </authorList>
    </citation>
    <scope>NUCLEOTIDE SEQUENCE [LARGE SCALE GENOMIC DNA]</scope>
    <source>
        <strain evidence="3 4">HHB13444</strain>
    </source>
</reference>
<evidence type="ECO:0000259" key="2">
    <source>
        <dbReference type="SMART" id="SM00382"/>
    </source>
</evidence>
<feature type="region of interest" description="Disordered" evidence="1">
    <location>
        <begin position="1"/>
        <end position="41"/>
    </location>
</feature>
<evidence type="ECO:0000313" key="3">
    <source>
        <dbReference type="EMBL" id="TFK89232.1"/>
    </source>
</evidence>
<dbReference type="SUPFAM" id="SSF52540">
    <property type="entry name" value="P-loop containing nucleoside triphosphate hydrolases"/>
    <property type="match status" value="1"/>
</dbReference>
<protein>
    <submittedName>
        <fullName evidence="3">P-loop containing nucleoside triphosphate hydrolase protein</fullName>
    </submittedName>
</protein>
<dbReference type="Pfam" id="PF22942">
    <property type="entry name" value="DUF7025"/>
    <property type="match status" value="1"/>
</dbReference>
<organism evidence="3 4">
    <name type="scientific">Polyporus arcularius HHB13444</name>
    <dbReference type="NCBI Taxonomy" id="1314778"/>
    <lineage>
        <taxon>Eukaryota</taxon>
        <taxon>Fungi</taxon>
        <taxon>Dikarya</taxon>
        <taxon>Basidiomycota</taxon>
        <taxon>Agaricomycotina</taxon>
        <taxon>Agaricomycetes</taxon>
        <taxon>Polyporales</taxon>
        <taxon>Polyporaceae</taxon>
        <taxon>Polyporus</taxon>
    </lineage>
</organism>
<dbReference type="PANTHER" id="PTHR46411">
    <property type="entry name" value="FAMILY ATPASE, PUTATIVE-RELATED"/>
    <property type="match status" value="1"/>
</dbReference>
<dbReference type="InterPro" id="IPR054289">
    <property type="entry name" value="DUF7025"/>
</dbReference>
<dbReference type="Pfam" id="PF00004">
    <property type="entry name" value="AAA"/>
    <property type="match status" value="1"/>
</dbReference>
<dbReference type="STRING" id="1314778.A0A5C3PIU2"/>
<evidence type="ECO:0000313" key="4">
    <source>
        <dbReference type="Proteomes" id="UP000308197"/>
    </source>
</evidence>
<proteinExistence type="predicted"/>
<accession>A0A5C3PIU2</accession>
<keyword evidence="3" id="KW-0378">Hydrolase</keyword>
<evidence type="ECO:0000256" key="1">
    <source>
        <dbReference type="SAM" id="MobiDB-lite"/>
    </source>
</evidence>
<dbReference type="SMART" id="SM00382">
    <property type="entry name" value="AAA"/>
    <property type="match status" value="1"/>
</dbReference>
<dbReference type="GO" id="GO:0005524">
    <property type="term" value="F:ATP binding"/>
    <property type="evidence" value="ECO:0007669"/>
    <property type="project" value="InterPro"/>
</dbReference>